<protein>
    <recommendedName>
        <fullName evidence="7">Ankyrin repeat domain-containing protein 39</fullName>
    </recommendedName>
</protein>
<organism evidence="5 6">
    <name type="scientific">Sphagnum troendelagicum</name>
    <dbReference type="NCBI Taxonomy" id="128251"/>
    <lineage>
        <taxon>Eukaryota</taxon>
        <taxon>Viridiplantae</taxon>
        <taxon>Streptophyta</taxon>
        <taxon>Embryophyta</taxon>
        <taxon>Bryophyta</taxon>
        <taxon>Sphagnophytina</taxon>
        <taxon>Sphagnopsida</taxon>
        <taxon>Sphagnales</taxon>
        <taxon>Sphagnaceae</taxon>
        <taxon>Sphagnum</taxon>
    </lineage>
</organism>
<gene>
    <name evidence="5" type="ORF">CSSPTR1EN2_LOCUS9395</name>
</gene>
<proteinExistence type="predicted"/>
<dbReference type="Pfam" id="PF00023">
    <property type="entry name" value="Ank"/>
    <property type="match status" value="1"/>
</dbReference>
<feature type="repeat" description="ANK" evidence="3">
    <location>
        <begin position="131"/>
        <end position="163"/>
    </location>
</feature>
<feature type="repeat" description="ANK" evidence="3">
    <location>
        <begin position="64"/>
        <end position="96"/>
    </location>
</feature>
<name>A0ABP0TYZ2_9BRYO</name>
<reference evidence="5" key="1">
    <citation type="submission" date="2024-02" db="EMBL/GenBank/DDBJ databases">
        <authorList>
            <consortium name="ELIXIR-Norway"/>
            <consortium name="Elixir Norway"/>
        </authorList>
    </citation>
    <scope>NUCLEOTIDE SEQUENCE</scope>
</reference>
<evidence type="ECO:0000256" key="3">
    <source>
        <dbReference type="PROSITE-ProRule" id="PRU00023"/>
    </source>
</evidence>
<dbReference type="Pfam" id="PF13637">
    <property type="entry name" value="Ank_4"/>
    <property type="match status" value="1"/>
</dbReference>
<evidence type="ECO:0000256" key="2">
    <source>
        <dbReference type="ARBA" id="ARBA00023043"/>
    </source>
</evidence>
<sequence length="211" mass="22973">MEGSHEEGRCDCCCTGRAQQPAVTETIPEMDFQRNIEGAAHSGDVRRIQALLERGAPVNGDGASGYAPLHYASRNGHLQACRVLIQRGAVVDQRTRAGQATSLHRAAYAGHLDIVKLLLELGADVCAQDADGCTPLHKAAMKGHVDVVKTLLNSCPDSRTLTDHQETLRVEQQTFLGAAKQRLKQTSRRPPKGTLVNLQMKPEQHLQRLGD</sequence>
<feature type="compositionally biased region" description="Basic residues" evidence="4">
    <location>
        <begin position="181"/>
        <end position="191"/>
    </location>
</feature>
<keyword evidence="1" id="KW-0677">Repeat</keyword>
<evidence type="ECO:0000256" key="1">
    <source>
        <dbReference type="ARBA" id="ARBA00022737"/>
    </source>
</evidence>
<dbReference type="SUPFAM" id="SSF48403">
    <property type="entry name" value="Ankyrin repeat"/>
    <property type="match status" value="1"/>
</dbReference>
<keyword evidence="2 3" id="KW-0040">ANK repeat</keyword>
<dbReference type="EMBL" id="OZ019909">
    <property type="protein sequence ID" value="CAK9208861.1"/>
    <property type="molecule type" value="Genomic_DNA"/>
</dbReference>
<dbReference type="InterPro" id="IPR002110">
    <property type="entry name" value="Ankyrin_rpt"/>
</dbReference>
<feature type="repeat" description="ANK" evidence="3">
    <location>
        <begin position="98"/>
        <end position="130"/>
    </location>
</feature>
<evidence type="ECO:0000313" key="5">
    <source>
        <dbReference type="EMBL" id="CAK9208861.1"/>
    </source>
</evidence>
<dbReference type="PANTHER" id="PTHR24171:SF9">
    <property type="entry name" value="ANKYRIN REPEAT DOMAIN-CONTAINING PROTEIN 39"/>
    <property type="match status" value="1"/>
</dbReference>
<dbReference type="PROSITE" id="PS50088">
    <property type="entry name" value="ANK_REPEAT"/>
    <property type="match status" value="3"/>
</dbReference>
<dbReference type="SMART" id="SM00248">
    <property type="entry name" value="ANK"/>
    <property type="match status" value="3"/>
</dbReference>
<dbReference type="PROSITE" id="PS50297">
    <property type="entry name" value="ANK_REP_REGION"/>
    <property type="match status" value="3"/>
</dbReference>
<evidence type="ECO:0000256" key="4">
    <source>
        <dbReference type="SAM" id="MobiDB-lite"/>
    </source>
</evidence>
<evidence type="ECO:0000313" key="6">
    <source>
        <dbReference type="Proteomes" id="UP001497512"/>
    </source>
</evidence>
<keyword evidence="6" id="KW-1185">Reference proteome</keyword>
<feature type="region of interest" description="Disordered" evidence="4">
    <location>
        <begin position="180"/>
        <end position="211"/>
    </location>
</feature>
<evidence type="ECO:0008006" key="7">
    <source>
        <dbReference type="Google" id="ProtNLM"/>
    </source>
</evidence>
<dbReference type="InterPro" id="IPR036770">
    <property type="entry name" value="Ankyrin_rpt-contain_sf"/>
</dbReference>
<dbReference type="Gene3D" id="1.25.40.20">
    <property type="entry name" value="Ankyrin repeat-containing domain"/>
    <property type="match status" value="1"/>
</dbReference>
<dbReference type="Proteomes" id="UP001497512">
    <property type="component" value="Chromosome 17"/>
</dbReference>
<dbReference type="PANTHER" id="PTHR24171">
    <property type="entry name" value="ANKYRIN REPEAT DOMAIN-CONTAINING PROTEIN 39-RELATED"/>
    <property type="match status" value="1"/>
</dbReference>
<dbReference type="PRINTS" id="PR01415">
    <property type="entry name" value="ANKYRIN"/>
</dbReference>
<accession>A0ABP0TYZ2</accession>
<feature type="compositionally biased region" description="Basic and acidic residues" evidence="4">
    <location>
        <begin position="202"/>
        <end position="211"/>
    </location>
</feature>